<proteinExistence type="predicted"/>
<gene>
    <name evidence="2" type="ORF">CLHUN_00860</name>
</gene>
<comment type="caution">
    <text evidence="2">The sequence shown here is derived from an EMBL/GenBank/DDBJ whole genome shotgun (WGS) entry which is preliminary data.</text>
</comment>
<dbReference type="Proteomes" id="UP000191554">
    <property type="component" value="Unassembled WGS sequence"/>
</dbReference>
<dbReference type="Pfam" id="PF01261">
    <property type="entry name" value="AP_endonuc_2"/>
    <property type="match status" value="1"/>
</dbReference>
<dbReference type="EMBL" id="MZGX01000001">
    <property type="protein sequence ID" value="OPX46270.1"/>
    <property type="molecule type" value="Genomic_DNA"/>
</dbReference>
<dbReference type="InterPro" id="IPR050312">
    <property type="entry name" value="IolE/XylAMocC-like"/>
</dbReference>
<dbReference type="STRING" id="48256.CLHUN_00860"/>
<name>A0A1V4SQX1_RUMHU</name>
<dbReference type="InterPro" id="IPR036237">
    <property type="entry name" value="Xyl_isomerase-like_sf"/>
</dbReference>
<organism evidence="2 3">
    <name type="scientific">Ruminiclostridium hungatei</name>
    <name type="common">Clostridium hungatei</name>
    <dbReference type="NCBI Taxonomy" id="48256"/>
    <lineage>
        <taxon>Bacteria</taxon>
        <taxon>Bacillati</taxon>
        <taxon>Bacillota</taxon>
        <taxon>Clostridia</taxon>
        <taxon>Eubacteriales</taxon>
        <taxon>Oscillospiraceae</taxon>
        <taxon>Ruminiclostridium</taxon>
    </lineage>
</organism>
<dbReference type="SUPFAM" id="SSF51658">
    <property type="entry name" value="Xylose isomerase-like"/>
    <property type="match status" value="1"/>
</dbReference>
<feature type="domain" description="Xylose isomerase-like TIM barrel" evidence="1">
    <location>
        <begin position="20"/>
        <end position="244"/>
    </location>
</feature>
<dbReference type="OrthoDB" id="3185623at2"/>
<dbReference type="RefSeq" id="WP_080062593.1">
    <property type="nucleotide sequence ID" value="NZ_MZGX01000001.1"/>
</dbReference>
<sequence>MKISFSTLGCPGWSWEDMLATAKDIGFDGIEIRGIGNELYVPKAKQFAVENIDLTKKKLDRIGLEIPCLTSASFLFDKANIQKHIQEAEDYIELAAKIGTPYVRVLGDAHPQPGEVDVEFVVENLRKLSVQAEEKHVKLLVETNGVFADSKAMKAAIEKVSSHSVGVLWDVHHPIRFFNESVEETYRNLKEYICFIHIKDSLVFEGAIKYKMMGHGDIPIKSIVRLLKENDYTGYLSLEWVKRWNLDLEEPGIVFSHYAGYMKSLI</sequence>
<reference evidence="2 3" key="1">
    <citation type="submission" date="2017-03" db="EMBL/GenBank/DDBJ databases">
        <title>Genome sequence of Clostridium hungatei DSM 14427.</title>
        <authorList>
            <person name="Poehlein A."/>
            <person name="Daniel R."/>
        </authorList>
    </citation>
    <scope>NUCLEOTIDE SEQUENCE [LARGE SCALE GENOMIC DNA]</scope>
    <source>
        <strain evidence="2 3">DSM 14427</strain>
    </source>
</reference>
<evidence type="ECO:0000313" key="2">
    <source>
        <dbReference type="EMBL" id="OPX46270.1"/>
    </source>
</evidence>
<protein>
    <submittedName>
        <fullName evidence="2">Fructoselysine 3-epimerase</fullName>
    </submittedName>
</protein>
<accession>A0A1V4SQX1</accession>
<dbReference type="AlphaFoldDB" id="A0A1V4SQX1"/>
<keyword evidence="3" id="KW-1185">Reference proteome</keyword>
<dbReference type="PANTHER" id="PTHR12110">
    <property type="entry name" value="HYDROXYPYRUVATE ISOMERASE"/>
    <property type="match status" value="1"/>
</dbReference>
<dbReference type="InterPro" id="IPR013022">
    <property type="entry name" value="Xyl_isomerase-like_TIM-brl"/>
</dbReference>
<evidence type="ECO:0000313" key="3">
    <source>
        <dbReference type="Proteomes" id="UP000191554"/>
    </source>
</evidence>
<evidence type="ECO:0000259" key="1">
    <source>
        <dbReference type="Pfam" id="PF01261"/>
    </source>
</evidence>
<dbReference type="Gene3D" id="3.20.20.150">
    <property type="entry name" value="Divalent-metal-dependent TIM barrel enzymes"/>
    <property type="match status" value="1"/>
</dbReference>